<protein>
    <submittedName>
        <fullName evidence="1">Uncharacterized protein</fullName>
    </submittedName>
</protein>
<dbReference type="RefSeq" id="WP_126695983.1">
    <property type="nucleotide sequence ID" value="NZ_RXOF01000020.1"/>
</dbReference>
<organism evidence="1 2">
    <name type="scientific">Hymenobacter gummosus</name>
    <dbReference type="NCBI Taxonomy" id="1776032"/>
    <lineage>
        <taxon>Bacteria</taxon>
        <taxon>Pseudomonadati</taxon>
        <taxon>Bacteroidota</taxon>
        <taxon>Cytophagia</taxon>
        <taxon>Cytophagales</taxon>
        <taxon>Hymenobacteraceae</taxon>
        <taxon>Hymenobacter</taxon>
    </lineage>
</organism>
<proteinExistence type="predicted"/>
<dbReference type="Proteomes" id="UP000282184">
    <property type="component" value="Unassembled WGS sequence"/>
</dbReference>
<sequence length="181" mass="20098">MAQLAPGPPVPVVLGVALTIARFERLRPPGARRRTRSVRLRIDPSLELIYLIEATLPGNLECLTSLTQPNLSSLTLQAARVELLPGVVGRRLHHGPTLTALASGNCFLTSHNHKALIASFSEAEVQPNVIHMQVQSRLNLLDYLRTDWFTVELSGTHRRRLNQPLAARLQLEFETRASTAY</sequence>
<dbReference type="EMBL" id="RXOF01000020">
    <property type="protein sequence ID" value="RTQ45432.1"/>
    <property type="molecule type" value="Genomic_DNA"/>
</dbReference>
<reference evidence="1 2" key="1">
    <citation type="submission" date="2018-12" db="EMBL/GenBank/DDBJ databases">
        <title>Hymenobacter gummosus sp. nov., isolated from a spring.</title>
        <authorList>
            <person name="Nie L."/>
        </authorList>
    </citation>
    <scope>NUCLEOTIDE SEQUENCE [LARGE SCALE GENOMIC DNA]</scope>
    <source>
        <strain evidence="1 2">KCTC 52166</strain>
    </source>
</reference>
<name>A0A431TVQ8_9BACT</name>
<dbReference type="AlphaFoldDB" id="A0A431TVQ8"/>
<dbReference type="OrthoDB" id="878808at2"/>
<accession>A0A431TVQ8</accession>
<evidence type="ECO:0000313" key="2">
    <source>
        <dbReference type="Proteomes" id="UP000282184"/>
    </source>
</evidence>
<comment type="caution">
    <text evidence="1">The sequence shown here is derived from an EMBL/GenBank/DDBJ whole genome shotgun (WGS) entry which is preliminary data.</text>
</comment>
<keyword evidence="2" id="KW-1185">Reference proteome</keyword>
<evidence type="ECO:0000313" key="1">
    <source>
        <dbReference type="EMBL" id="RTQ45432.1"/>
    </source>
</evidence>
<gene>
    <name evidence="1" type="ORF">EJV47_25175</name>
</gene>